<organism evidence="2 3">
    <name type="scientific">Leptosphaeria maculans (strain JN3 / isolate v23.1.3 / race Av1-4-5-6-7-8)</name>
    <name type="common">Blackleg fungus</name>
    <name type="synonym">Phoma lingam</name>
    <dbReference type="NCBI Taxonomy" id="985895"/>
    <lineage>
        <taxon>Eukaryota</taxon>
        <taxon>Fungi</taxon>
        <taxon>Dikarya</taxon>
        <taxon>Ascomycota</taxon>
        <taxon>Pezizomycotina</taxon>
        <taxon>Dothideomycetes</taxon>
        <taxon>Pleosporomycetidae</taxon>
        <taxon>Pleosporales</taxon>
        <taxon>Pleosporineae</taxon>
        <taxon>Leptosphaeriaceae</taxon>
        <taxon>Plenodomus</taxon>
        <taxon>Plenodomus lingam/Leptosphaeria maculans species complex</taxon>
    </lineage>
</organism>
<dbReference type="InParanoid" id="E5A6X5"/>
<dbReference type="Proteomes" id="UP000002668">
    <property type="component" value="Genome"/>
</dbReference>
<protein>
    <submittedName>
        <fullName evidence="2">Uncharacterized protein</fullName>
    </submittedName>
</protein>
<evidence type="ECO:0000313" key="3">
    <source>
        <dbReference type="Proteomes" id="UP000002668"/>
    </source>
</evidence>
<feature type="signal peptide" evidence="1">
    <location>
        <begin position="1"/>
        <end position="17"/>
    </location>
</feature>
<reference evidence="3" key="1">
    <citation type="journal article" date="2011" name="Nat. Commun.">
        <title>Effector diversification within compartments of the Leptosphaeria maculans genome affected by Repeat-Induced Point mutations.</title>
        <authorList>
            <person name="Rouxel T."/>
            <person name="Grandaubert J."/>
            <person name="Hane J.K."/>
            <person name="Hoede C."/>
            <person name="van de Wouw A.P."/>
            <person name="Couloux A."/>
            <person name="Dominguez V."/>
            <person name="Anthouard V."/>
            <person name="Bally P."/>
            <person name="Bourras S."/>
            <person name="Cozijnsen A.J."/>
            <person name="Ciuffetti L.M."/>
            <person name="Degrave A."/>
            <person name="Dilmaghani A."/>
            <person name="Duret L."/>
            <person name="Fudal I."/>
            <person name="Goodwin S.B."/>
            <person name="Gout L."/>
            <person name="Glaser N."/>
            <person name="Linglin J."/>
            <person name="Kema G.H.J."/>
            <person name="Lapalu N."/>
            <person name="Lawrence C.B."/>
            <person name="May K."/>
            <person name="Meyer M."/>
            <person name="Ollivier B."/>
            <person name="Poulain J."/>
            <person name="Schoch C.L."/>
            <person name="Simon A."/>
            <person name="Spatafora J.W."/>
            <person name="Stachowiak A."/>
            <person name="Turgeon B.G."/>
            <person name="Tyler B.M."/>
            <person name="Vincent D."/>
            <person name="Weissenbach J."/>
            <person name="Amselem J."/>
            <person name="Quesneville H."/>
            <person name="Oliver R.P."/>
            <person name="Wincker P."/>
            <person name="Balesdent M.-H."/>
            <person name="Howlett B.J."/>
        </authorList>
    </citation>
    <scope>NUCLEOTIDE SEQUENCE [LARGE SCALE GENOMIC DNA]</scope>
    <source>
        <strain evidence="3">JN3 / isolate v23.1.3 / race Av1-4-5-6-7-8</strain>
    </source>
</reference>
<proteinExistence type="predicted"/>
<dbReference type="VEuPathDB" id="FungiDB:LEMA_uP086090.1"/>
<dbReference type="AlphaFoldDB" id="E5A6X5"/>
<dbReference type="EMBL" id="FP929135">
    <property type="protein sequence ID" value="CBX99370.1"/>
    <property type="molecule type" value="Genomic_DNA"/>
</dbReference>
<keyword evidence="3" id="KW-1185">Reference proteome</keyword>
<gene>
    <name evidence="2" type="ORF">LEMA_uP086090.1</name>
</gene>
<dbReference type="GeneID" id="13288927"/>
<dbReference type="HOGENOM" id="CLU_2996905_0_0_1"/>
<keyword evidence="1" id="KW-0732">Signal</keyword>
<accession>E5A6X5</accession>
<sequence length="57" mass="6262">MKALSLLATLSITIIAAQRFVPAETGKPPDVNRICDTACYNTYRYLMGVCNLLGVRD</sequence>
<evidence type="ECO:0000256" key="1">
    <source>
        <dbReference type="SAM" id="SignalP"/>
    </source>
</evidence>
<name>E5A6X5_LEPMJ</name>
<evidence type="ECO:0000313" key="2">
    <source>
        <dbReference type="EMBL" id="CBX99370.1"/>
    </source>
</evidence>
<feature type="chain" id="PRO_5003194843" evidence="1">
    <location>
        <begin position="18"/>
        <end position="57"/>
    </location>
</feature>